<dbReference type="RefSeq" id="WP_027894940.1">
    <property type="nucleotide sequence ID" value="NZ_CALDUZ010000001.1"/>
</dbReference>
<feature type="region of interest" description="Disordered" evidence="1">
    <location>
        <begin position="98"/>
        <end position="202"/>
    </location>
</feature>
<dbReference type="AlphaFoldDB" id="A0A2S0M7F3"/>
<keyword evidence="2" id="KW-0472">Membrane</keyword>
<accession>A0A2S0M7F3</accession>
<dbReference type="OrthoDB" id="1629525at2"/>
<dbReference type="EMBL" id="JABBJH010000011">
    <property type="protein sequence ID" value="NMK39397.1"/>
    <property type="molecule type" value="Genomic_DNA"/>
</dbReference>
<feature type="compositionally biased region" description="Low complexity" evidence="1">
    <location>
        <begin position="98"/>
        <end position="121"/>
    </location>
</feature>
<keyword evidence="2" id="KW-0812">Transmembrane</keyword>
<evidence type="ECO:0008006" key="7">
    <source>
        <dbReference type="Google" id="ProtNLM"/>
    </source>
</evidence>
<evidence type="ECO:0000256" key="2">
    <source>
        <dbReference type="SAM" id="Phobius"/>
    </source>
</evidence>
<feature type="transmembrane region" description="Helical" evidence="2">
    <location>
        <begin position="58"/>
        <end position="78"/>
    </location>
</feature>
<evidence type="ECO:0000313" key="6">
    <source>
        <dbReference type="Proteomes" id="UP000536773"/>
    </source>
</evidence>
<evidence type="ECO:0000313" key="4">
    <source>
        <dbReference type="EMBL" id="NMK39397.1"/>
    </source>
</evidence>
<reference evidence="3 5" key="1">
    <citation type="journal article" date="2018" name="Genome Announc.">
        <title>Complete genomes of two Megasphaera elsdenii strains, NCIMB 702410 and ATCC 25940.</title>
        <authorList>
            <person name="Hatmaker E.A."/>
            <person name="O'Dell K."/>
            <person name="Riley L.A."/>
            <person name="Klingeman D.M."/>
            <person name="Guss A.M."/>
        </authorList>
    </citation>
    <scope>NUCLEOTIDE SEQUENCE [LARGE SCALE GENOMIC DNA]</scope>
    <source>
        <strain evidence="3 5">NCIMB702410</strain>
    </source>
</reference>
<name>A0A2S0M7F3_MEGEL</name>
<dbReference type="Proteomes" id="UP000536773">
    <property type="component" value="Unassembled WGS sequence"/>
</dbReference>
<protein>
    <recommendedName>
        <fullName evidence="7">Preprotein translocase subunit SecG</fullName>
    </recommendedName>
</protein>
<proteinExistence type="predicted"/>
<organism evidence="3 5">
    <name type="scientific">Megasphaera elsdenii</name>
    <dbReference type="NCBI Taxonomy" id="907"/>
    <lineage>
        <taxon>Bacteria</taxon>
        <taxon>Bacillati</taxon>
        <taxon>Bacillota</taxon>
        <taxon>Negativicutes</taxon>
        <taxon>Veillonellales</taxon>
        <taxon>Veillonellaceae</taxon>
        <taxon>Megasphaera</taxon>
    </lineage>
</organism>
<feature type="compositionally biased region" description="Low complexity" evidence="1">
    <location>
        <begin position="150"/>
        <end position="171"/>
    </location>
</feature>
<sequence length="202" mass="21119">MKHSQRDTVHRVRAVRSWLEKAEASFDKESDIKGELNLMLAEAEMKNLRKHHPVSKGWLRTGAVITALFLALGGWYGFHLYGQGASPPVMGTVTPAPAAGKAAGQGSAAKAAPAAEPVPAEEVPPPAPAIPAPPAEPAAPATPDRDEPMVQPAATAVTAPATPVQSAPAPVRTETKAVLSDRQVQATVQEARHTLRGTSTTK</sequence>
<evidence type="ECO:0000313" key="3">
    <source>
        <dbReference type="EMBL" id="AVO27357.1"/>
    </source>
</evidence>
<evidence type="ECO:0000256" key="1">
    <source>
        <dbReference type="SAM" id="MobiDB-lite"/>
    </source>
</evidence>
<reference evidence="4 6" key="2">
    <citation type="submission" date="2020-04" db="EMBL/GenBank/DDBJ databases">
        <authorList>
            <person name="Hitch T.C.A."/>
            <person name="Wylensek D."/>
            <person name="Clavel T."/>
        </authorList>
    </citation>
    <scope>NUCLEOTIDE SEQUENCE [LARGE SCALE GENOMIC DNA]</scope>
    <source>
        <strain evidence="4 6">WCA-386-APC-2A</strain>
    </source>
</reference>
<dbReference type="Proteomes" id="UP000238358">
    <property type="component" value="Chromosome"/>
</dbReference>
<gene>
    <name evidence="3" type="ORF">C6Y28_06950</name>
    <name evidence="4" type="ORF">HG933_08425</name>
</gene>
<evidence type="ECO:0000313" key="5">
    <source>
        <dbReference type="Proteomes" id="UP000238358"/>
    </source>
</evidence>
<feature type="compositionally biased region" description="Pro residues" evidence="1">
    <location>
        <begin position="122"/>
        <end position="137"/>
    </location>
</feature>
<keyword evidence="2" id="KW-1133">Transmembrane helix</keyword>
<dbReference type="EMBL" id="CP027569">
    <property type="protein sequence ID" value="AVO27357.1"/>
    <property type="molecule type" value="Genomic_DNA"/>
</dbReference>